<evidence type="ECO:0000259" key="3">
    <source>
        <dbReference type="Pfam" id="PF26600"/>
    </source>
</evidence>
<sequence>MEATHPALKVSLFERLVVGTSKGLGDGTNRRDGGNPVVPCSILDEQRRMRPAIADLTRDEYRHLVAIQDHGTTRTRRLGDVLLAASKSQPSQPQAQSEVFRTTRKLWAARGALVPGVPAQEFFWNLRGNAEGRPVAGLSACNQVEAAAVAQLVKWLLLCGVPAPAIAVITPYKGQKTAIIHALRKVGSVGPHQHREPFRPGTVHVPSWTVPADVVISTVDRFQGDENDVVILSLVRTRPGNRFVALRNRFIVAASRARLGFFVVGSTSAVGGAPGGRPGPRHWAALLSRLAAPTSEDEQHAKVEDEEEEEEETKQGDADDDGYSDGGDGEEGVEVITSAGPSDQTKRKEADTALATQLRFKEARVGPALPICCPQHPSTQKSVDDTTGFPTPATWTSFCSVPCVFQLPWCGHTCGKGCHALQPLTHTTQKECAHPLQRPCIEHAHVPLSCGELFEQGGLGMWHGKPATGGLPKALAQHRCEVEVEYQRPECEHAVRLPCHQNFQIIAGKEKLKPCIEPVGDFHHPACNHVFPAPTCSQRRTWESKPPRCEERVTLSRECGHSQEMACWRAMEEEDEKEGGARVCQAAVEAVRPRCTHALSLRCAAAAELEELWSLQGGAPAGRTTANDPTSLTVEHGVQYGPSETQLAQTAAGTGRAERGSRKKVAIGAVPECVVRVRYRRACGHVMTNVRCGSAFSWAAGEGGGPQSMCDVRITKSSPLCGHTVKLPCWAAAEELWTDFPSPLATNTTSTTAAHVLPEAALSGLPALPPGLARVMRLCCSGHSEIERACGHRTRVPCSTLGAVVAGAKLPPCKSSTTRRLPCGHDATVLCHVSNAHPPPICRATLTDAFTFSCGRHSVRPGTCAALTRLRATPNPVCPEIVTCRRFRCGHAADVSCALEAVATEARAGTRLRPGTAASSTAVVEADVDYCDEAPGLPPCVERVTFRHECGHEVEGVPCGTAFLWADDAPPPCDALVEVGSPWCGHVLTLPCWQAVAVAGWEPWGADGGDLSTAADTVTVGFDGRSGGGAGSALVCRVFRHGVRPAEEALPKGLPPTVLRCGQTSVVERACGHCAQVPCERALDVLNKEPCGEMISEACPTCGALSTATCAEWLAQRETGLPRQCTNKVAKNCTICGVNRVRVECHKQAVRCEKEASAELPCGHTVSWVCGEEEDPRGEGAPPCIGCILPRWDAALKAADDASRQHKDATTEEAAAAVAAMAKPPALEVLLQRALDALPEGIEVEERLLSAGDGDGGVKVQPLRRAWRTILQSYRDALRGCYDNSTRDIPVRDPPSLADLARFDVVFTPETDSKVARLGFPPMSFTPYGQGQMLWLMTPGSVRRACEKTVGAEGLVRIQLGVAFSHHPLTGVPPFVATNGRANEKMRKAANKASRQQVACGFDCVESRGGKAATGDGDVGGPARRIYWVPGAAVPLAVLTLRLHRQCTICLDHHLRVDGCVCPADHFLCWDCMQAMVDAARSADATRRQVSVEGHLCCPTAACTQVFDIHHVASQEGAGAQEGVFSSLVELRNAARVNAVLPEALEAEREKMLAEFRRIQAIADLDERAGAVVRMEVVDEILTLRCPRPNCRAAFVDFDGCFALTCGRCRAGFCGWCLADCGADAHGHVARCREGTGKLYPDGGMLTFNNHHDHRRGQLVAERLAREPAAVRAIALRLLEPDLLLPEGGRIPVAL</sequence>
<dbReference type="InterPro" id="IPR058254">
    <property type="entry name" value="zf-CHCC_shd"/>
</dbReference>
<dbReference type="InterPro" id="IPR058255">
    <property type="entry name" value="zf-CHCC_ins"/>
</dbReference>
<gene>
    <name evidence="5" type="ORF">TCHU04912_LOCUS18405</name>
    <name evidence="6" type="ORF">TCHU04912_LOCUS18406</name>
</gene>
<dbReference type="InterPro" id="IPR047187">
    <property type="entry name" value="SF1_C_Upf1"/>
</dbReference>
<dbReference type="Pfam" id="PF13087">
    <property type="entry name" value="AAA_12"/>
    <property type="match status" value="1"/>
</dbReference>
<feature type="domain" description="Putative CHCC zinc finger" evidence="4">
    <location>
        <begin position="977"/>
        <end position="1018"/>
    </location>
</feature>
<feature type="compositionally biased region" description="Acidic residues" evidence="1">
    <location>
        <begin position="304"/>
        <end position="333"/>
    </location>
</feature>
<dbReference type="Pfam" id="PF26601">
    <property type="entry name" value="zf-CHCC_ins"/>
    <property type="match status" value="1"/>
</dbReference>
<dbReference type="SUPFAM" id="SSF57850">
    <property type="entry name" value="RING/U-box"/>
    <property type="match status" value="1"/>
</dbReference>
<protein>
    <submittedName>
        <fullName evidence="5">Uncharacterized protein</fullName>
    </submittedName>
</protein>
<dbReference type="SUPFAM" id="SSF52540">
    <property type="entry name" value="P-loop containing nucleoside triphosphate hydrolases"/>
    <property type="match status" value="1"/>
</dbReference>
<dbReference type="EMBL" id="HBGG01035083">
    <property type="protein sequence ID" value="CAD9216166.1"/>
    <property type="molecule type" value="Transcribed_RNA"/>
</dbReference>
<reference evidence="5" key="1">
    <citation type="submission" date="2021-01" db="EMBL/GenBank/DDBJ databases">
        <authorList>
            <person name="Corre E."/>
            <person name="Pelletier E."/>
            <person name="Niang G."/>
            <person name="Scheremetjew M."/>
            <person name="Finn R."/>
            <person name="Kale V."/>
            <person name="Holt S."/>
            <person name="Cochrane G."/>
            <person name="Meng A."/>
            <person name="Brown T."/>
            <person name="Cohen L."/>
        </authorList>
    </citation>
    <scope>NUCLEOTIDE SEQUENCE</scope>
    <source>
        <strain evidence="5">PLY429</strain>
    </source>
</reference>
<accession>A0A6U1K7B3</accession>
<organism evidence="5">
    <name type="scientific">Tetraselmis chuii</name>
    <dbReference type="NCBI Taxonomy" id="63592"/>
    <lineage>
        <taxon>Eukaryota</taxon>
        <taxon>Viridiplantae</taxon>
        <taxon>Chlorophyta</taxon>
        <taxon>core chlorophytes</taxon>
        <taxon>Chlorodendrophyceae</taxon>
        <taxon>Chlorodendrales</taxon>
        <taxon>Chlorodendraceae</taxon>
        <taxon>Tetraselmis</taxon>
    </lineage>
</organism>
<dbReference type="EMBL" id="HBGG01035082">
    <property type="protein sequence ID" value="CAD9216165.1"/>
    <property type="molecule type" value="Transcribed_RNA"/>
</dbReference>
<proteinExistence type="predicted"/>
<evidence type="ECO:0000259" key="4">
    <source>
        <dbReference type="Pfam" id="PF26601"/>
    </source>
</evidence>
<dbReference type="InterPro" id="IPR045055">
    <property type="entry name" value="DNA2/NAM7-like"/>
</dbReference>
<dbReference type="PANTHER" id="PTHR10887">
    <property type="entry name" value="DNA2/NAM7 HELICASE FAMILY"/>
    <property type="match status" value="1"/>
</dbReference>
<evidence type="ECO:0000256" key="1">
    <source>
        <dbReference type="SAM" id="MobiDB-lite"/>
    </source>
</evidence>
<name>A0A6U1K7B3_9CHLO</name>
<evidence type="ECO:0000259" key="2">
    <source>
        <dbReference type="Pfam" id="PF13087"/>
    </source>
</evidence>
<feature type="domain" description="DNA2/NAM7 helicase-like C-terminal" evidence="2">
    <location>
        <begin position="11"/>
        <end position="267"/>
    </location>
</feature>
<dbReference type="Pfam" id="PF26600">
    <property type="entry name" value="zf-CHCC_shd"/>
    <property type="match status" value="1"/>
</dbReference>
<dbReference type="PANTHER" id="PTHR10887:SF495">
    <property type="entry name" value="HELICASE SENATAXIN ISOFORM X1-RELATED"/>
    <property type="match status" value="1"/>
</dbReference>
<evidence type="ECO:0000313" key="5">
    <source>
        <dbReference type="EMBL" id="CAD9216165.1"/>
    </source>
</evidence>
<dbReference type="InterPro" id="IPR041679">
    <property type="entry name" value="DNA2/NAM7-like_C"/>
</dbReference>
<feature type="region of interest" description="Disordered" evidence="1">
    <location>
        <begin position="292"/>
        <end position="352"/>
    </location>
</feature>
<dbReference type="Gene3D" id="3.40.50.300">
    <property type="entry name" value="P-loop containing nucleotide triphosphate hydrolases"/>
    <property type="match status" value="1"/>
</dbReference>
<feature type="domain" description="Putative CHCC zinc finger" evidence="3">
    <location>
        <begin position="483"/>
        <end position="517"/>
    </location>
</feature>
<dbReference type="CDD" id="cd18808">
    <property type="entry name" value="SF1_C_Upf1"/>
    <property type="match status" value="1"/>
</dbReference>
<evidence type="ECO:0000313" key="6">
    <source>
        <dbReference type="EMBL" id="CAD9216166.1"/>
    </source>
</evidence>
<dbReference type="InterPro" id="IPR027417">
    <property type="entry name" value="P-loop_NTPase"/>
</dbReference>